<dbReference type="GO" id="GO:0008168">
    <property type="term" value="F:methyltransferase activity"/>
    <property type="evidence" value="ECO:0007669"/>
    <property type="project" value="UniProtKB-KW"/>
</dbReference>
<dbReference type="RefSeq" id="WP_249737134.1">
    <property type="nucleotide sequence ID" value="NZ_JAKNCJ010000002.1"/>
</dbReference>
<feature type="domain" description="Methyltransferase" evidence="3">
    <location>
        <begin position="65"/>
        <end position="153"/>
    </location>
</feature>
<evidence type="ECO:0000256" key="1">
    <source>
        <dbReference type="ARBA" id="ARBA00022603"/>
    </source>
</evidence>
<dbReference type="CDD" id="cd02440">
    <property type="entry name" value="AdoMet_MTases"/>
    <property type="match status" value="1"/>
</dbReference>
<dbReference type="Proteomes" id="UP001203761">
    <property type="component" value="Unassembled WGS sequence"/>
</dbReference>
<evidence type="ECO:0000313" key="4">
    <source>
        <dbReference type="EMBL" id="MCL6423038.1"/>
    </source>
</evidence>
<dbReference type="EMBL" id="JAKNCJ010000002">
    <property type="protein sequence ID" value="MCL6423038.1"/>
    <property type="molecule type" value="Genomic_DNA"/>
</dbReference>
<reference evidence="4" key="1">
    <citation type="submission" date="2022-02" db="EMBL/GenBank/DDBJ databases">
        <authorList>
            <person name="Lee M."/>
            <person name="Kim S.-J."/>
            <person name="Jung M.-Y."/>
        </authorList>
    </citation>
    <scope>NUCLEOTIDE SEQUENCE</scope>
    <source>
        <strain evidence="4">JHP9</strain>
    </source>
</reference>
<comment type="caution">
    <text evidence="4">The sequence shown here is derived from an EMBL/GenBank/DDBJ whole genome shotgun (WGS) entry which is preliminary data.</text>
</comment>
<dbReference type="Gene3D" id="3.40.50.150">
    <property type="entry name" value="Vaccinia Virus protein VP39"/>
    <property type="match status" value="1"/>
</dbReference>
<organism evidence="4 5">
    <name type="scientific">Brachybacterium equifaecis</name>
    <dbReference type="NCBI Taxonomy" id="2910770"/>
    <lineage>
        <taxon>Bacteria</taxon>
        <taxon>Bacillati</taxon>
        <taxon>Actinomycetota</taxon>
        <taxon>Actinomycetes</taxon>
        <taxon>Micrococcales</taxon>
        <taxon>Dermabacteraceae</taxon>
        <taxon>Brachybacterium</taxon>
    </lineage>
</organism>
<dbReference type="InterPro" id="IPR029063">
    <property type="entry name" value="SAM-dependent_MTases_sf"/>
</dbReference>
<protein>
    <submittedName>
        <fullName evidence="4">Class I SAM-dependent methyltransferase</fullName>
    </submittedName>
</protein>
<dbReference type="GO" id="GO:0032259">
    <property type="term" value="P:methylation"/>
    <property type="evidence" value="ECO:0007669"/>
    <property type="project" value="UniProtKB-KW"/>
</dbReference>
<dbReference type="Pfam" id="PF13649">
    <property type="entry name" value="Methyltransf_25"/>
    <property type="match status" value="1"/>
</dbReference>
<proteinExistence type="predicted"/>
<dbReference type="PANTHER" id="PTHR43861:SF1">
    <property type="entry name" value="TRANS-ACONITATE 2-METHYLTRANSFERASE"/>
    <property type="match status" value="1"/>
</dbReference>
<dbReference type="PANTHER" id="PTHR43861">
    <property type="entry name" value="TRANS-ACONITATE 2-METHYLTRANSFERASE-RELATED"/>
    <property type="match status" value="1"/>
</dbReference>
<sequence length="220" mass="23479">MIDDGTGGESTDRKGVVDMTESGSAVAAYDARADEYTDQLGSMDAVAEPDRHLVERWAGAITGTIIDAGSGPGHWAAHLAALGHEVTGLEPSARFVALARERFPAVEFERGSFQNLRPGSAAGILAWYSLIHLDPVELPGVLAGIHAALAHRGSLLIGFFEGPVREPFAHAIAPAWFWPHAEMTAVLESAGFSVVEVHQRQDPGARTHGAIWAERSEREA</sequence>
<keyword evidence="1 4" id="KW-0489">Methyltransferase</keyword>
<keyword evidence="2" id="KW-0808">Transferase</keyword>
<evidence type="ECO:0000313" key="5">
    <source>
        <dbReference type="Proteomes" id="UP001203761"/>
    </source>
</evidence>
<evidence type="ECO:0000259" key="3">
    <source>
        <dbReference type="Pfam" id="PF13649"/>
    </source>
</evidence>
<dbReference type="InterPro" id="IPR041698">
    <property type="entry name" value="Methyltransf_25"/>
</dbReference>
<dbReference type="SUPFAM" id="SSF53335">
    <property type="entry name" value="S-adenosyl-L-methionine-dependent methyltransferases"/>
    <property type="match status" value="1"/>
</dbReference>
<keyword evidence="5" id="KW-1185">Reference proteome</keyword>
<gene>
    <name evidence="4" type="ORF">Bequi_06485</name>
</gene>
<evidence type="ECO:0000256" key="2">
    <source>
        <dbReference type="ARBA" id="ARBA00022679"/>
    </source>
</evidence>
<accession>A0ABT0R0V4</accession>
<name>A0ABT0R0V4_9MICO</name>